<feature type="transmembrane region" description="Helical" evidence="1">
    <location>
        <begin position="12"/>
        <end position="35"/>
    </location>
</feature>
<feature type="transmembrane region" description="Helical" evidence="1">
    <location>
        <begin position="41"/>
        <end position="59"/>
    </location>
</feature>
<dbReference type="Proteomes" id="UP000275473">
    <property type="component" value="Unassembled WGS sequence"/>
</dbReference>
<feature type="transmembrane region" description="Helical" evidence="1">
    <location>
        <begin position="71"/>
        <end position="90"/>
    </location>
</feature>
<name>A0A3M8P5V6_9BACL</name>
<protein>
    <submittedName>
        <fullName evidence="2">Uncharacterized protein</fullName>
    </submittedName>
</protein>
<evidence type="ECO:0000256" key="1">
    <source>
        <dbReference type="SAM" id="Phobius"/>
    </source>
</evidence>
<keyword evidence="1" id="KW-0472">Membrane</keyword>
<comment type="caution">
    <text evidence="2">The sequence shown here is derived from an EMBL/GenBank/DDBJ whole genome shotgun (WGS) entry which is preliminary data.</text>
</comment>
<keyword evidence="3" id="KW-1185">Reference proteome</keyword>
<reference evidence="2 3" key="1">
    <citation type="journal article" date="2018" name="Int. J. Syst. Evol. Microbiol.">
        <title>Planococcus salinus sp. nov., a moderately halophilic bacterium isolated from a saline-alkali soil.</title>
        <authorList>
            <person name="Gan L."/>
        </authorList>
    </citation>
    <scope>NUCLEOTIDE SEQUENCE [LARGE SCALE GENOMIC DNA]</scope>
    <source>
        <strain evidence="2 3">LCB217</strain>
    </source>
</reference>
<dbReference type="RefSeq" id="WP_123165827.1">
    <property type="nucleotide sequence ID" value="NZ_RIAX01000008.1"/>
</dbReference>
<proteinExistence type="predicted"/>
<gene>
    <name evidence="2" type="ORF">EEX84_11710</name>
</gene>
<sequence>MKETRYSWKSYSFLGVSIVVSLAMIFIDFLVSVLHTGMEVILVYTIFIGSLVSLGLAVLTFSDKREKKKMAIAALLLTIINVGAIAYFLWFGGQYV</sequence>
<dbReference type="EMBL" id="RIAX01000008">
    <property type="protein sequence ID" value="RNF39045.1"/>
    <property type="molecule type" value="Genomic_DNA"/>
</dbReference>
<organism evidence="2 3">
    <name type="scientific">Planococcus salinus</name>
    <dbReference type="NCBI Taxonomy" id="1848460"/>
    <lineage>
        <taxon>Bacteria</taxon>
        <taxon>Bacillati</taxon>
        <taxon>Bacillota</taxon>
        <taxon>Bacilli</taxon>
        <taxon>Bacillales</taxon>
        <taxon>Caryophanaceae</taxon>
        <taxon>Planococcus</taxon>
    </lineage>
</organism>
<dbReference type="AlphaFoldDB" id="A0A3M8P5V6"/>
<accession>A0A3M8P5V6</accession>
<keyword evidence="1" id="KW-0812">Transmembrane</keyword>
<dbReference type="OrthoDB" id="2937146at2"/>
<evidence type="ECO:0000313" key="3">
    <source>
        <dbReference type="Proteomes" id="UP000275473"/>
    </source>
</evidence>
<keyword evidence="1" id="KW-1133">Transmembrane helix</keyword>
<evidence type="ECO:0000313" key="2">
    <source>
        <dbReference type="EMBL" id="RNF39045.1"/>
    </source>
</evidence>